<reference evidence="2" key="2">
    <citation type="journal article" date="2021" name="PeerJ">
        <title>Extensive microbial diversity within the chicken gut microbiome revealed by metagenomics and culture.</title>
        <authorList>
            <person name="Gilroy R."/>
            <person name="Ravi A."/>
            <person name="Getino M."/>
            <person name="Pursley I."/>
            <person name="Horton D.L."/>
            <person name="Alikhan N.F."/>
            <person name="Baker D."/>
            <person name="Gharbi K."/>
            <person name="Hall N."/>
            <person name="Watson M."/>
            <person name="Adriaenssens E.M."/>
            <person name="Foster-Nyarko E."/>
            <person name="Jarju S."/>
            <person name="Secka A."/>
            <person name="Antonio M."/>
            <person name="Oren A."/>
            <person name="Chaudhuri R.R."/>
            <person name="La Ragione R."/>
            <person name="Hildebrand F."/>
            <person name="Pallen M.J."/>
        </authorList>
    </citation>
    <scope>NUCLEOTIDE SEQUENCE</scope>
    <source>
        <strain evidence="2">CHK199-13235</strain>
    </source>
</reference>
<dbReference type="Gene3D" id="3.40.50.150">
    <property type="entry name" value="Vaccinia Virus protein VP39"/>
    <property type="match status" value="1"/>
</dbReference>
<dbReference type="Proteomes" id="UP000824002">
    <property type="component" value="Unassembled WGS sequence"/>
</dbReference>
<dbReference type="GO" id="GO:0032259">
    <property type="term" value="P:methylation"/>
    <property type="evidence" value="ECO:0007669"/>
    <property type="project" value="UniProtKB-KW"/>
</dbReference>
<feature type="domain" description="Methyltransferase FkbM" evidence="1">
    <location>
        <begin position="159"/>
        <end position="317"/>
    </location>
</feature>
<evidence type="ECO:0000313" key="2">
    <source>
        <dbReference type="EMBL" id="HIS77499.1"/>
    </source>
</evidence>
<evidence type="ECO:0000259" key="1">
    <source>
        <dbReference type="Pfam" id="PF05050"/>
    </source>
</evidence>
<dbReference type="AlphaFoldDB" id="A0A9D1K0C1"/>
<dbReference type="EMBL" id="DVJP01000077">
    <property type="protein sequence ID" value="HIS77499.1"/>
    <property type="molecule type" value="Genomic_DNA"/>
</dbReference>
<dbReference type="NCBIfam" id="TIGR01444">
    <property type="entry name" value="fkbM_fam"/>
    <property type="match status" value="1"/>
</dbReference>
<name>A0A9D1K0C1_9FIRM</name>
<dbReference type="InterPro" id="IPR029063">
    <property type="entry name" value="SAM-dependent_MTases_sf"/>
</dbReference>
<dbReference type="GO" id="GO:0008168">
    <property type="term" value="F:methyltransferase activity"/>
    <property type="evidence" value="ECO:0007669"/>
    <property type="project" value="UniProtKB-KW"/>
</dbReference>
<dbReference type="InterPro" id="IPR006342">
    <property type="entry name" value="FkbM_mtfrase"/>
</dbReference>
<keyword evidence="2" id="KW-0808">Transferase</keyword>
<dbReference type="Pfam" id="PF05050">
    <property type="entry name" value="Methyltransf_21"/>
    <property type="match status" value="1"/>
</dbReference>
<keyword evidence="2" id="KW-0489">Methyltransferase</keyword>
<sequence length="330" mass="37144">MGDGALKILDACRQKGVRVQGIFASDNHARGNEFAGFQVKKLADMEAEFGDFIILLCFAAFREDLLEQLYRIGQRHELLAPDVPVFGEGLFDQAYLDAHSGELETVYHLLADEQSRRVFRHVLNFKISGKPSYLREAETPKSEVYEGILRLSGDEDYYDLGGYDGDTVQEFLSETCGKFRSITVLEPDEKNFRKLERAAASFPDGNIRLVQAASWVKDGSLPFCGKAGRSSFLGEGGKTLAPVRSVDSLADGNRVSFLKMDVEGAEAETLLGAAETIRRYRPKLAVSAYHRNEDLFRLPLLIHELCPEYRLFFRHQPYIPAWETNLYAVL</sequence>
<proteinExistence type="predicted"/>
<dbReference type="SUPFAM" id="SSF53335">
    <property type="entry name" value="S-adenosyl-L-methionine-dependent methyltransferases"/>
    <property type="match status" value="1"/>
</dbReference>
<evidence type="ECO:0000313" key="3">
    <source>
        <dbReference type="Proteomes" id="UP000824002"/>
    </source>
</evidence>
<accession>A0A9D1K0C1</accession>
<gene>
    <name evidence="2" type="ORF">IAB51_11935</name>
</gene>
<organism evidence="2 3">
    <name type="scientific">Candidatus Merdivicinus excrementipullorum</name>
    <dbReference type="NCBI Taxonomy" id="2840867"/>
    <lineage>
        <taxon>Bacteria</taxon>
        <taxon>Bacillati</taxon>
        <taxon>Bacillota</taxon>
        <taxon>Clostridia</taxon>
        <taxon>Eubacteriales</taxon>
        <taxon>Oscillospiraceae</taxon>
        <taxon>Oscillospiraceae incertae sedis</taxon>
        <taxon>Candidatus Merdivicinus</taxon>
    </lineage>
</organism>
<reference evidence="2" key="1">
    <citation type="submission" date="2020-10" db="EMBL/GenBank/DDBJ databases">
        <authorList>
            <person name="Gilroy R."/>
        </authorList>
    </citation>
    <scope>NUCLEOTIDE SEQUENCE</scope>
    <source>
        <strain evidence="2">CHK199-13235</strain>
    </source>
</reference>
<protein>
    <submittedName>
        <fullName evidence="2">FkbM family methyltransferase</fullName>
    </submittedName>
</protein>
<comment type="caution">
    <text evidence="2">The sequence shown here is derived from an EMBL/GenBank/DDBJ whole genome shotgun (WGS) entry which is preliminary data.</text>
</comment>